<dbReference type="EMBL" id="BAAAOB010000002">
    <property type="protein sequence ID" value="GAA1792246.1"/>
    <property type="molecule type" value="Genomic_DNA"/>
</dbReference>
<protein>
    <recommendedName>
        <fullName evidence="6">C4-type zinc ribbon domain-containing protein</fullName>
    </recommendedName>
</protein>
<dbReference type="Pfam" id="PF02591">
    <property type="entry name" value="Zn_ribbon_9"/>
    <property type="match status" value="1"/>
</dbReference>
<dbReference type="Proteomes" id="UP001500851">
    <property type="component" value="Unassembled WGS sequence"/>
</dbReference>
<proteinExistence type="predicted"/>
<feature type="coiled-coil region" evidence="1">
    <location>
        <begin position="7"/>
        <end position="115"/>
    </location>
</feature>
<dbReference type="InterPro" id="IPR003743">
    <property type="entry name" value="Zf-RING_7"/>
</dbReference>
<dbReference type="InterPro" id="IPR052376">
    <property type="entry name" value="Oxidative_Scav/Glycosyltrans"/>
</dbReference>
<dbReference type="RefSeq" id="WP_344032141.1">
    <property type="nucleotide sequence ID" value="NZ_BAAAOB010000002.1"/>
</dbReference>
<keyword evidence="5" id="KW-1185">Reference proteome</keyword>
<evidence type="ECO:0000256" key="1">
    <source>
        <dbReference type="SAM" id="Coils"/>
    </source>
</evidence>
<feature type="domain" description="CT398-like coiled coil hairpin" evidence="3">
    <location>
        <begin position="14"/>
        <end position="192"/>
    </location>
</feature>
<dbReference type="Gene3D" id="1.10.287.1490">
    <property type="match status" value="1"/>
</dbReference>
<dbReference type="PANTHER" id="PTHR39082">
    <property type="entry name" value="PHOSPHOLIPASE C-BETA-2-RELATED"/>
    <property type="match status" value="1"/>
</dbReference>
<dbReference type="PANTHER" id="PTHR39082:SF1">
    <property type="entry name" value="SCAVENGER RECEPTOR CLASS A MEMBER 3"/>
    <property type="match status" value="1"/>
</dbReference>
<comment type="caution">
    <text evidence="4">The sequence shown here is derived from an EMBL/GenBank/DDBJ whole genome shotgun (WGS) entry which is preliminary data.</text>
</comment>
<evidence type="ECO:0000259" key="2">
    <source>
        <dbReference type="Pfam" id="PF02591"/>
    </source>
</evidence>
<name>A0ABN2LKV3_9MICO</name>
<dbReference type="InterPro" id="IPR056003">
    <property type="entry name" value="CT398_CC_hairpin"/>
</dbReference>
<organism evidence="4 5">
    <name type="scientific">Leucobacter iarius</name>
    <dbReference type="NCBI Taxonomy" id="333963"/>
    <lineage>
        <taxon>Bacteria</taxon>
        <taxon>Bacillati</taxon>
        <taxon>Actinomycetota</taxon>
        <taxon>Actinomycetes</taxon>
        <taxon>Micrococcales</taxon>
        <taxon>Microbacteriaceae</taxon>
        <taxon>Leucobacter</taxon>
    </lineage>
</organism>
<accession>A0ABN2LKV3</accession>
<dbReference type="Pfam" id="PF24481">
    <property type="entry name" value="CT398_CC"/>
    <property type="match status" value="1"/>
</dbReference>
<evidence type="ECO:0000313" key="4">
    <source>
        <dbReference type="EMBL" id="GAA1792246.1"/>
    </source>
</evidence>
<feature type="domain" description="C4-type zinc ribbon" evidence="2">
    <location>
        <begin position="202"/>
        <end position="236"/>
    </location>
</feature>
<reference evidence="4 5" key="1">
    <citation type="journal article" date="2019" name="Int. J. Syst. Evol. Microbiol.">
        <title>The Global Catalogue of Microorganisms (GCM) 10K type strain sequencing project: providing services to taxonomists for standard genome sequencing and annotation.</title>
        <authorList>
            <consortium name="The Broad Institute Genomics Platform"/>
            <consortium name="The Broad Institute Genome Sequencing Center for Infectious Disease"/>
            <person name="Wu L."/>
            <person name="Ma J."/>
        </authorList>
    </citation>
    <scope>NUCLEOTIDE SEQUENCE [LARGE SCALE GENOMIC DNA]</scope>
    <source>
        <strain evidence="4 5">JCM 14736</strain>
    </source>
</reference>
<keyword evidence="1" id="KW-0175">Coiled coil</keyword>
<evidence type="ECO:0008006" key="6">
    <source>
        <dbReference type="Google" id="ProtNLM"/>
    </source>
</evidence>
<evidence type="ECO:0000259" key="3">
    <source>
        <dbReference type="Pfam" id="PF24481"/>
    </source>
</evidence>
<gene>
    <name evidence="4" type="ORF">GCM10009768_21560</name>
</gene>
<evidence type="ECO:0000313" key="5">
    <source>
        <dbReference type="Proteomes" id="UP001500851"/>
    </source>
</evidence>
<sequence length="242" mass="26449">MKASPRQQRLLLDLQELDTTAARLRRKREQIPQRAELASLQGELSAAKERFMGLQRELDGQQAEIDRLESDTQMVRDRKARDEQLIAASTSPKEAQALQNELDTLARRTGELEERELELMEVAEQTKARFDEAAAALSGVDGRRAALEAAIGEAEAAIAREAAAAAEERTGVAAEIQRDLLGLYEETRSRNGIGAARLRGNVSEGSNMALAPAELMTIRETAPDEIVFCPGSGAILVRVDEA</sequence>